<dbReference type="GO" id="GO:0005524">
    <property type="term" value="F:ATP binding"/>
    <property type="evidence" value="ECO:0007669"/>
    <property type="project" value="UniProtKB-KW"/>
</dbReference>
<feature type="compositionally biased region" description="Polar residues" evidence="6">
    <location>
        <begin position="1125"/>
        <end position="1136"/>
    </location>
</feature>
<feature type="compositionally biased region" description="Low complexity" evidence="6">
    <location>
        <begin position="1039"/>
        <end position="1054"/>
    </location>
</feature>
<feature type="compositionally biased region" description="Basic and acidic residues" evidence="6">
    <location>
        <begin position="1139"/>
        <end position="1148"/>
    </location>
</feature>
<dbReference type="GO" id="GO:0005930">
    <property type="term" value="C:axoneme"/>
    <property type="evidence" value="ECO:0007669"/>
    <property type="project" value="TreeGrafter"/>
</dbReference>
<dbReference type="GO" id="GO:0070736">
    <property type="term" value="F:protein-glycine ligase activity, initiating"/>
    <property type="evidence" value="ECO:0007669"/>
    <property type="project" value="TreeGrafter"/>
</dbReference>
<feature type="compositionally biased region" description="Polar residues" evidence="6">
    <location>
        <begin position="942"/>
        <end position="958"/>
    </location>
</feature>
<evidence type="ECO:0000256" key="6">
    <source>
        <dbReference type="SAM" id="MobiDB-lite"/>
    </source>
</evidence>
<sequence length="1287" mass="147761">MSDPPFSAEERLKELKETYFKLFSERESAKKYVFPSDDYLLHYRRLFPVQSTSHQNNQEERKDIKDEVGYRGSVNEAFLYSSRTLPKVRLRPLLEDVNRKGSMEKRNFMLQRMDELAGSRPAKVMDYVKKQYPSSEVIPEKDESSVNIEQRGSSVRKRVVTISKDPRIISRDDSSGNTFFLLGDVHRCIKEYLVANGWIEKFCGQEERSQMIRCLQGLPTSDNKTLGRLLATDPIKFIWVNGFINWSLINNNVIVSRIPSSSYYFSKTALASSIRDLFPFLYHKGFVDVKTPRTYEVRCLDDMKNFTKQYRINACVSLMRKFVASMEPSSKIQMFSEDGTVPLDCLDFAIQRVVEMIRYYQHADIDEWHFSVVSEEDWNVFIYRFYDIVHQDAKFQSNHHNINVPKLIYACEKLNIIFEKYFPDTKHDGHRNLWIVKPSNGSCGRGVKVFKRLNEIQQYCKPANSYVIQKYIENPLLIYQTKFDVRQWFLITSVYPLVIWMYNECYLRFCSQQFSLTNVHESVHLCNNSIQYKYKNGVRNPQLPEDNMWADSTFQSYLSDRDGSLAWPGIKNKMQQAIIAACLVSQDKMYHRANSFHLYGADFMITPDYDVWLIEINTHPSMKYSTSVTSRMCKEVLQDTLKVGLDRRSNPHADTGKFTEIYRQQSHMPTVGVPASAAGVHARKIRLLNTTNPREPPTKAFLETSNTPSKFGKWLSYTSVASYKKHNKINFKYVVLRHTDMPLDPGDSITQRDIGYAGVLDKVNLTENTEEGNEEPVIVPDETADKEKIKIPTVSSKPPNQITLHRKVVSKLKSKEKTSTEKENVENDVENSATKNPANAKLQNTNEIPSVVTQMSVDAKQNEVQKSNVDLEVQRNKNLQGEVVEVRSVLEIIKAKPGNITKEVAPKNQEKVSISKKATALEDPKNVPIVRNSQSEDKPANSAKQSNPETTGKKNSTKMLEKKVKPKKQIPDKAKNAKRSLNKAKNTSALKPSSEEKTKDENLSKVIKDSMIFVLADTMKKKTAPGRSSKTYFGSECVKGSNNSMKNKNGTKINNIKRRLGSAKRNNKSTKSVEKVIFDRSRTDSINVLRISKIEREKNLKRKFGSKDADEKKKIANHSRAINGRDTTSKSQNNSVRRVKIELPVKKESKAKKNIKRQSDGKELRTSPPKDSTELNSSMLRPKTEKKETDNGRKGSKSDVKNNDSDDVLHKSLNPQELIFMMSDSDSSFKTALSLSDDETMSYEESDIAEDENDLMFQCSSFKHLIEEERINTNSIKRYTKRNKYCE</sequence>
<evidence type="ECO:0000256" key="3">
    <source>
        <dbReference type="ARBA" id="ARBA00022598"/>
    </source>
</evidence>
<evidence type="ECO:0000256" key="5">
    <source>
        <dbReference type="ARBA" id="ARBA00022840"/>
    </source>
</evidence>
<dbReference type="GO" id="GO:0015630">
    <property type="term" value="C:microtubule cytoskeleton"/>
    <property type="evidence" value="ECO:0007669"/>
    <property type="project" value="TreeGrafter"/>
</dbReference>
<feature type="region of interest" description="Disordered" evidence="6">
    <location>
        <begin position="906"/>
        <end position="1003"/>
    </location>
</feature>
<feature type="compositionally biased region" description="Basic and acidic residues" evidence="6">
    <location>
        <begin position="1182"/>
        <end position="1210"/>
    </location>
</feature>
<name>A0A9P0H6F5_NEZVI</name>
<feature type="compositionally biased region" description="Basic and acidic residues" evidence="6">
    <location>
        <begin position="959"/>
        <end position="975"/>
    </location>
</feature>
<proteinExistence type="predicted"/>
<dbReference type="Gene3D" id="3.30.470.20">
    <property type="entry name" value="ATP-grasp fold, B domain"/>
    <property type="match status" value="1"/>
</dbReference>
<dbReference type="PROSITE" id="PS51221">
    <property type="entry name" value="TTL"/>
    <property type="match status" value="1"/>
</dbReference>
<evidence type="ECO:0000256" key="4">
    <source>
        <dbReference type="ARBA" id="ARBA00022741"/>
    </source>
</evidence>
<protein>
    <submittedName>
        <fullName evidence="7">Uncharacterized protein</fullName>
    </submittedName>
</protein>
<evidence type="ECO:0000313" key="8">
    <source>
        <dbReference type="Proteomes" id="UP001152798"/>
    </source>
</evidence>
<dbReference type="PANTHER" id="PTHR45870:SF2">
    <property type="entry name" value="TUBULIN MONOGLYCYLASE TTLL3"/>
    <property type="match status" value="1"/>
</dbReference>
<keyword evidence="3" id="KW-0436">Ligase</keyword>
<feature type="compositionally biased region" description="Basic and acidic residues" evidence="6">
    <location>
        <begin position="813"/>
        <end position="825"/>
    </location>
</feature>
<feature type="compositionally biased region" description="Basic residues" evidence="6">
    <location>
        <begin position="1055"/>
        <end position="1068"/>
    </location>
</feature>
<dbReference type="InterPro" id="IPR051437">
    <property type="entry name" value="TTLL_monoglycylase"/>
</dbReference>
<comment type="subcellular location">
    <subcellularLocation>
        <location evidence="1">Cytoplasm</location>
    </subcellularLocation>
</comment>
<reference evidence="7" key="1">
    <citation type="submission" date="2022-01" db="EMBL/GenBank/DDBJ databases">
        <authorList>
            <person name="King R."/>
        </authorList>
    </citation>
    <scope>NUCLEOTIDE SEQUENCE</scope>
</reference>
<dbReference type="PANTHER" id="PTHR45870">
    <property type="entry name" value="TUBULIN MONOGLYCYLASE TTLL3"/>
    <property type="match status" value="1"/>
</dbReference>
<evidence type="ECO:0000256" key="1">
    <source>
        <dbReference type="ARBA" id="ARBA00004496"/>
    </source>
</evidence>
<accession>A0A9P0H6F5</accession>
<dbReference type="EMBL" id="OV725079">
    <property type="protein sequence ID" value="CAH1396284.1"/>
    <property type="molecule type" value="Genomic_DNA"/>
</dbReference>
<feature type="region of interest" description="Disordered" evidence="6">
    <location>
        <begin position="811"/>
        <end position="839"/>
    </location>
</feature>
<dbReference type="Pfam" id="PF03133">
    <property type="entry name" value="TTL"/>
    <property type="match status" value="1"/>
</dbReference>
<feature type="compositionally biased region" description="Basic and acidic residues" evidence="6">
    <location>
        <begin position="993"/>
        <end position="1003"/>
    </location>
</feature>
<feature type="compositionally biased region" description="Polar residues" evidence="6">
    <location>
        <begin position="830"/>
        <end position="839"/>
    </location>
</feature>
<keyword evidence="8" id="KW-1185">Reference proteome</keyword>
<gene>
    <name evidence="7" type="ORF">NEZAVI_LOCUS6386</name>
</gene>
<dbReference type="OrthoDB" id="202825at2759"/>
<feature type="region of interest" description="Disordered" evidence="6">
    <location>
        <begin position="1021"/>
        <end position="1073"/>
    </location>
</feature>
<keyword evidence="2" id="KW-0963">Cytoplasm</keyword>
<dbReference type="SUPFAM" id="SSF56059">
    <property type="entry name" value="Glutathione synthetase ATP-binding domain-like"/>
    <property type="match status" value="1"/>
</dbReference>
<feature type="region of interest" description="Disordered" evidence="6">
    <location>
        <begin position="1094"/>
        <end position="1210"/>
    </location>
</feature>
<dbReference type="GO" id="GO:0060271">
    <property type="term" value="P:cilium assembly"/>
    <property type="evidence" value="ECO:0007669"/>
    <property type="project" value="TreeGrafter"/>
</dbReference>
<dbReference type="Proteomes" id="UP001152798">
    <property type="component" value="Chromosome 3"/>
</dbReference>
<keyword evidence="4" id="KW-0547">Nucleotide-binding</keyword>
<evidence type="ECO:0000313" key="7">
    <source>
        <dbReference type="EMBL" id="CAH1396284.1"/>
    </source>
</evidence>
<feature type="compositionally biased region" description="Basic and acidic residues" evidence="6">
    <location>
        <begin position="1105"/>
        <end position="1114"/>
    </location>
</feature>
<evidence type="ECO:0000256" key="2">
    <source>
        <dbReference type="ARBA" id="ARBA00022490"/>
    </source>
</evidence>
<organism evidence="7 8">
    <name type="scientific">Nezara viridula</name>
    <name type="common">Southern green stink bug</name>
    <name type="synonym">Cimex viridulus</name>
    <dbReference type="NCBI Taxonomy" id="85310"/>
    <lineage>
        <taxon>Eukaryota</taxon>
        <taxon>Metazoa</taxon>
        <taxon>Ecdysozoa</taxon>
        <taxon>Arthropoda</taxon>
        <taxon>Hexapoda</taxon>
        <taxon>Insecta</taxon>
        <taxon>Pterygota</taxon>
        <taxon>Neoptera</taxon>
        <taxon>Paraneoptera</taxon>
        <taxon>Hemiptera</taxon>
        <taxon>Heteroptera</taxon>
        <taxon>Panheteroptera</taxon>
        <taxon>Pentatomomorpha</taxon>
        <taxon>Pentatomoidea</taxon>
        <taxon>Pentatomidae</taxon>
        <taxon>Pentatominae</taxon>
        <taxon>Nezara</taxon>
    </lineage>
</organism>
<dbReference type="GO" id="GO:0003341">
    <property type="term" value="P:cilium movement"/>
    <property type="evidence" value="ECO:0007669"/>
    <property type="project" value="TreeGrafter"/>
</dbReference>
<dbReference type="InterPro" id="IPR004344">
    <property type="entry name" value="TTL/TTLL_fam"/>
</dbReference>
<keyword evidence="5" id="KW-0067">ATP-binding</keyword>